<dbReference type="EMBL" id="CP007726">
    <property type="protein sequence ID" value="AJE18758.1"/>
    <property type="molecule type" value="Genomic_DNA"/>
</dbReference>
<dbReference type="Proteomes" id="UP000031392">
    <property type="component" value="Chromosome"/>
</dbReference>
<name>A0A0B5CI42_NEIEG</name>
<sequence length="240" mass="27318">MSNKQPEWEKKLQQMRAKRDSRPSEQPETHTVPAPAPTQATEKKHRLHAEFKRQVMKNYLKSWQARHNAALAGELTETDTTVLLEEDWLNAQNALQGNIKPEDIQEKQTVWLNPKRQSAQTPIAEEPEETTDGTEAVPALADIPVNVNVLNPQGIPGNRPVFCLSEQELIDRLMQRLMPHLTDAVNGVVRTAITRQAANLNQQLYQAVTSETPELVKDILDYNLKNVLTELKYDVKYNNK</sequence>
<dbReference type="KEGG" id="nel:NELON_07560"/>
<evidence type="ECO:0000256" key="1">
    <source>
        <dbReference type="SAM" id="MobiDB-lite"/>
    </source>
</evidence>
<accession>A0A0B5CI42</accession>
<dbReference type="AlphaFoldDB" id="A0A0B5CI42"/>
<feature type="region of interest" description="Disordered" evidence="1">
    <location>
        <begin position="1"/>
        <end position="44"/>
    </location>
</feature>
<proteinExistence type="predicted"/>
<evidence type="ECO:0000313" key="2">
    <source>
        <dbReference type="EMBL" id="AJE18758.1"/>
    </source>
</evidence>
<protein>
    <submittedName>
        <fullName evidence="2">Uncharacterized protein</fullName>
    </submittedName>
</protein>
<evidence type="ECO:0000313" key="3">
    <source>
        <dbReference type="Proteomes" id="UP000031392"/>
    </source>
</evidence>
<gene>
    <name evidence="2" type="ORF">NELON_07560</name>
</gene>
<reference evidence="3" key="1">
    <citation type="submission" date="2014-05" db="EMBL/GenBank/DDBJ databases">
        <title>Complete Genome sequence of Neisseria elongata subsp. glycolytica.</title>
        <authorList>
            <person name="Veyrier F.J."/>
            <person name="Taha M.-K."/>
        </authorList>
    </citation>
    <scope>NUCLEOTIDE SEQUENCE [LARGE SCALE GENOMIC DNA]</scope>
    <source>
        <strain evidence="3">ATCC 29315</strain>
    </source>
</reference>
<reference evidence="2 3" key="2">
    <citation type="journal article" date="2015" name="PLoS Genet.">
        <title>Common Cell Shape Evolution of Two Nasopharyngeal Pathogens.</title>
        <authorList>
            <person name="Veyrier F.J."/>
            <person name="Biais N."/>
            <person name="Morales P."/>
            <person name="Belkacem N."/>
            <person name="Guilhen C."/>
            <person name="Ranjeva S."/>
            <person name="Sismeiro O."/>
            <person name="Pehau-Arnaudet G."/>
            <person name="Rocha E.P."/>
            <person name="Werts C."/>
            <person name="Taha M.K."/>
            <person name="Boneca I.G."/>
        </authorList>
    </citation>
    <scope>NUCLEOTIDE SEQUENCE [LARGE SCALE GENOMIC DNA]</scope>
    <source>
        <strain evidence="2 3">ATCC 29315</strain>
    </source>
</reference>
<dbReference type="HOGENOM" id="CLU_085986_0_0_4"/>
<keyword evidence="3" id="KW-1185">Reference proteome</keyword>
<dbReference type="RefSeq" id="WP_041961432.1">
    <property type="nucleotide sequence ID" value="NZ_CP007726.1"/>
</dbReference>
<organism evidence="2 3">
    <name type="scientific">Neisseria elongata subsp. glycolytica ATCC 29315</name>
    <dbReference type="NCBI Taxonomy" id="546263"/>
    <lineage>
        <taxon>Bacteria</taxon>
        <taxon>Pseudomonadati</taxon>
        <taxon>Pseudomonadota</taxon>
        <taxon>Betaproteobacteria</taxon>
        <taxon>Neisseriales</taxon>
        <taxon>Neisseriaceae</taxon>
        <taxon>Neisseria</taxon>
    </lineage>
</organism>
<feature type="compositionally biased region" description="Basic and acidic residues" evidence="1">
    <location>
        <begin position="1"/>
        <end position="28"/>
    </location>
</feature>
<dbReference type="PATRIC" id="fig|546263.7.peg.1619"/>